<reference evidence="1 2" key="1">
    <citation type="journal article" date="2019" name="Int. J. Syst. Evol. Microbiol.">
        <title>Capsulimonas corticalis gen. nov., sp. nov., an aerobic capsulated bacterium, of a novel bacterial order, Capsulimonadales ord. nov., of the class Armatimonadia of the phylum Armatimonadetes.</title>
        <authorList>
            <person name="Li J."/>
            <person name="Kudo C."/>
            <person name="Tonouchi A."/>
        </authorList>
    </citation>
    <scope>NUCLEOTIDE SEQUENCE [LARGE SCALE GENOMIC DNA]</scope>
    <source>
        <strain evidence="1 2">AX-7</strain>
    </source>
</reference>
<dbReference type="PANTHER" id="PTHR32204:SF0">
    <property type="entry name" value="ATPASE RAVA"/>
    <property type="match status" value="1"/>
</dbReference>
<dbReference type="Gene3D" id="3.40.50.300">
    <property type="entry name" value="P-loop containing nucleotide triphosphate hydrolases"/>
    <property type="match status" value="1"/>
</dbReference>
<protein>
    <submittedName>
        <fullName evidence="1">AAA family ATPase</fullName>
    </submittedName>
</protein>
<accession>A0A402CZ69</accession>
<dbReference type="AlphaFoldDB" id="A0A402CZ69"/>
<dbReference type="InterPro" id="IPR003593">
    <property type="entry name" value="AAA+_ATPase"/>
</dbReference>
<dbReference type="EMBL" id="AP025739">
    <property type="protein sequence ID" value="BDI29534.1"/>
    <property type="molecule type" value="Genomic_DNA"/>
</dbReference>
<evidence type="ECO:0000313" key="2">
    <source>
        <dbReference type="Proteomes" id="UP000287394"/>
    </source>
</evidence>
<dbReference type="RefSeq" id="WP_119322590.1">
    <property type="nucleotide sequence ID" value="NZ_AP025739.1"/>
</dbReference>
<name>A0A402CZ69_9BACT</name>
<dbReference type="Pfam" id="PF20030">
    <property type="entry name" value="bpMoxR"/>
    <property type="match status" value="1"/>
</dbReference>
<dbReference type="InterPro" id="IPR050513">
    <property type="entry name" value="RavA_ATPases"/>
</dbReference>
<dbReference type="InterPro" id="IPR045427">
    <property type="entry name" value="MoxR"/>
</dbReference>
<dbReference type="SUPFAM" id="SSF52540">
    <property type="entry name" value="P-loop containing nucleoside triphosphate hydrolases"/>
    <property type="match status" value="1"/>
</dbReference>
<dbReference type="CDD" id="cd00009">
    <property type="entry name" value="AAA"/>
    <property type="match status" value="1"/>
</dbReference>
<keyword evidence="2" id="KW-1185">Reference proteome</keyword>
<sequence length="395" mass="41928">MITENPLTPSLSALRAAIADAGQGLIEREALVESIALAAVAGEHVLVIGPPGAAKSEAVRRIARAIGGHYFEYLLGRFTEPSEIFGPVDLRRLREGFVETETTGMLPEAEIAFLDEVFLGSTAILNTLLGILNERVFRRGHTQAACPLRLCVGASNGLPEDDTLGAFADRFLVRVFLQPLPDTRLEELLEGGWALGNSTVQTAASLGDLDALAAAARRMDMAPIRPFLAHALRLLRAAGIPLSDRRAVKTQKLVAAAAVVAGRTQPTEADLWPIVLATPTAETQEIARQTLRALLDKTENATLKTAAEAASLGPLARAARLVDAGRRILAEHAAPDDLRAAERRRLALEGVAREIDAGFARESLPPDLIGVRAEIVATLEATPLTAVSGATVNAE</sequence>
<evidence type="ECO:0000313" key="1">
    <source>
        <dbReference type="EMBL" id="BDI29534.1"/>
    </source>
</evidence>
<dbReference type="OrthoDB" id="1814213at2"/>
<gene>
    <name evidence="1" type="ORF">CCAX7_15850</name>
</gene>
<dbReference type="InterPro" id="IPR027417">
    <property type="entry name" value="P-loop_NTPase"/>
</dbReference>
<dbReference type="SMART" id="SM00382">
    <property type="entry name" value="AAA"/>
    <property type="match status" value="1"/>
</dbReference>
<organism evidence="1 2">
    <name type="scientific">Capsulimonas corticalis</name>
    <dbReference type="NCBI Taxonomy" id="2219043"/>
    <lineage>
        <taxon>Bacteria</taxon>
        <taxon>Bacillati</taxon>
        <taxon>Armatimonadota</taxon>
        <taxon>Armatimonadia</taxon>
        <taxon>Capsulimonadales</taxon>
        <taxon>Capsulimonadaceae</taxon>
        <taxon>Capsulimonas</taxon>
    </lineage>
</organism>
<dbReference type="Proteomes" id="UP000287394">
    <property type="component" value="Chromosome"/>
</dbReference>
<dbReference type="PANTHER" id="PTHR32204">
    <property type="entry name" value="ATPASE RAVA"/>
    <property type="match status" value="1"/>
</dbReference>
<dbReference type="KEGG" id="ccot:CCAX7_15850"/>
<proteinExistence type="predicted"/>